<proteinExistence type="predicted"/>
<dbReference type="Proteomes" id="UP001054837">
    <property type="component" value="Unassembled WGS sequence"/>
</dbReference>
<feature type="compositionally biased region" description="Polar residues" evidence="1">
    <location>
        <begin position="1"/>
        <end position="12"/>
    </location>
</feature>
<feature type="compositionally biased region" description="Polar residues" evidence="1">
    <location>
        <begin position="47"/>
        <end position="60"/>
    </location>
</feature>
<reference evidence="2 3" key="1">
    <citation type="submission" date="2021-06" db="EMBL/GenBank/DDBJ databases">
        <title>Caerostris darwini draft genome.</title>
        <authorList>
            <person name="Kono N."/>
            <person name="Arakawa K."/>
        </authorList>
    </citation>
    <scope>NUCLEOTIDE SEQUENCE [LARGE SCALE GENOMIC DNA]</scope>
</reference>
<evidence type="ECO:0000256" key="1">
    <source>
        <dbReference type="SAM" id="MobiDB-lite"/>
    </source>
</evidence>
<dbReference type="EMBL" id="BPLQ01014972">
    <property type="protein sequence ID" value="GIY84772.1"/>
    <property type="molecule type" value="Genomic_DNA"/>
</dbReference>
<accession>A0AAV4WPM0</accession>
<name>A0AAV4WPM0_9ARAC</name>
<gene>
    <name evidence="2" type="ORF">CDAR_281861</name>
</gene>
<feature type="region of interest" description="Disordered" evidence="1">
    <location>
        <begin position="1"/>
        <end position="60"/>
    </location>
</feature>
<evidence type="ECO:0000313" key="3">
    <source>
        <dbReference type="Proteomes" id="UP001054837"/>
    </source>
</evidence>
<evidence type="ECO:0000313" key="2">
    <source>
        <dbReference type="EMBL" id="GIY84772.1"/>
    </source>
</evidence>
<sequence>MNYLLNDTTTNNSRRKSPCPTPHPKITLPSLTPQPEVRRTPSPIPPQNHSTSYKSHSSGQATIPITNRLLPLSLSNRCQRLTIKSGLISHSIDPSAALFIHDKAADLNGNRLREEWIEFLE</sequence>
<dbReference type="AlphaFoldDB" id="A0AAV4WPM0"/>
<organism evidence="2 3">
    <name type="scientific">Caerostris darwini</name>
    <dbReference type="NCBI Taxonomy" id="1538125"/>
    <lineage>
        <taxon>Eukaryota</taxon>
        <taxon>Metazoa</taxon>
        <taxon>Ecdysozoa</taxon>
        <taxon>Arthropoda</taxon>
        <taxon>Chelicerata</taxon>
        <taxon>Arachnida</taxon>
        <taxon>Araneae</taxon>
        <taxon>Araneomorphae</taxon>
        <taxon>Entelegynae</taxon>
        <taxon>Araneoidea</taxon>
        <taxon>Araneidae</taxon>
        <taxon>Caerostris</taxon>
    </lineage>
</organism>
<protein>
    <submittedName>
        <fullName evidence="2">Uncharacterized protein</fullName>
    </submittedName>
</protein>
<keyword evidence="3" id="KW-1185">Reference proteome</keyword>
<comment type="caution">
    <text evidence="2">The sequence shown here is derived from an EMBL/GenBank/DDBJ whole genome shotgun (WGS) entry which is preliminary data.</text>
</comment>